<name>A0A916W3G8_9BACI</name>
<reference evidence="7" key="1">
    <citation type="journal article" date="2014" name="Int. J. Syst. Evol. Microbiol.">
        <title>Complete genome sequence of Corynebacterium casei LMG S-19264T (=DSM 44701T), isolated from a smear-ripened cheese.</title>
        <authorList>
            <consortium name="US DOE Joint Genome Institute (JGI-PGF)"/>
            <person name="Walter F."/>
            <person name="Albersmeier A."/>
            <person name="Kalinowski J."/>
            <person name="Ruckert C."/>
        </authorList>
    </citation>
    <scope>NUCLEOTIDE SEQUENCE</scope>
    <source>
        <strain evidence="7">CGMCC 1.12408</strain>
    </source>
</reference>
<dbReference type="AlphaFoldDB" id="A0A916W3G8"/>
<reference evidence="7" key="2">
    <citation type="submission" date="2020-09" db="EMBL/GenBank/DDBJ databases">
        <authorList>
            <person name="Sun Q."/>
            <person name="Zhou Y."/>
        </authorList>
    </citation>
    <scope>NUCLEOTIDE SEQUENCE</scope>
    <source>
        <strain evidence="7">CGMCC 1.12408</strain>
    </source>
</reference>
<dbReference type="InterPro" id="IPR039424">
    <property type="entry name" value="SBP_5"/>
</dbReference>
<dbReference type="InterPro" id="IPR023765">
    <property type="entry name" value="SBP_5_CS"/>
</dbReference>
<dbReference type="PANTHER" id="PTHR30290">
    <property type="entry name" value="PERIPLASMIC BINDING COMPONENT OF ABC TRANSPORTER"/>
    <property type="match status" value="1"/>
</dbReference>
<sequence>MRLTKKLLGLLVVTIMLSMVLAACSGDSTNELVIANSADAVSLDPAGSNDVPSSNVAANIYESLVAQDQNMELQPSLAVSWELVEDTVWEFKLREGVKFHDGSDFNAEVVKANIERVLDPDIGSPRAFLYSMVTDIEVVDDYTVRFTTEFPFSPLPAHLAHNGGAMVSLKVIEEDYAAMEDGEDPGSVINEKPIGTGFFKFDEWVPGQQIKLVRNDDYWGDKAKLESVVFKVVDEDLTRVAELKTGDSHISDPLSPSDVADIEETDGVHVNRQSSVSLSYVGFNMDKAPFDDARVRQAINMAIDKDQIINGIYDGNGVPAVGPLAPDVFGYDPDVPGLEYDPDKARELLAEAGYEDGFSTTLWTNDNRERMDMATNIQAQLKEFGIDVEIEVMEWGAYLEQTAKGEHDMFILGWSTVTGDADYGLYALFHSNNVGDPGNRTFTKDPDLDALLDEARQTPDPDDRAALYREIQELLAEIAPMLYIHHQEFLLGVSDRVEGLTQDPTGVLQLQNVTLKEE</sequence>
<evidence type="ECO:0000256" key="4">
    <source>
        <dbReference type="ARBA" id="ARBA00022729"/>
    </source>
</evidence>
<comment type="caution">
    <text evidence="7">The sequence shown here is derived from an EMBL/GenBank/DDBJ whole genome shotgun (WGS) entry which is preliminary data.</text>
</comment>
<evidence type="ECO:0000256" key="3">
    <source>
        <dbReference type="ARBA" id="ARBA00022448"/>
    </source>
</evidence>
<feature type="domain" description="Solute-binding protein family 5" evidence="6">
    <location>
        <begin position="72"/>
        <end position="435"/>
    </location>
</feature>
<dbReference type="Gene3D" id="3.40.190.10">
    <property type="entry name" value="Periplasmic binding protein-like II"/>
    <property type="match status" value="1"/>
</dbReference>
<dbReference type="InterPro" id="IPR000914">
    <property type="entry name" value="SBP_5_dom"/>
</dbReference>
<keyword evidence="3" id="KW-0813">Transport</keyword>
<dbReference type="GO" id="GO:0043190">
    <property type="term" value="C:ATP-binding cassette (ABC) transporter complex"/>
    <property type="evidence" value="ECO:0007669"/>
    <property type="project" value="InterPro"/>
</dbReference>
<evidence type="ECO:0000313" key="8">
    <source>
        <dbReference type="Proteomes" id="UP000613512"/>
    </source>
</evidence>
<dbReference type="Proteomes" id="UP000613512">
    <property type="component" value="Unassembled WGS sequence"/>
</dbReference>
<dbReference type="SUPFAM" id="SSF53850">
    <property type="entry name" value="Periplasmic binding protein-like II"/>
    <property type="match status" value="1"/>
</dbReference>
<dbReference type="GO" id="GO:0042597">
    <property type="term" value="C:periplasmic space"/>
    <property type="evidence" value="ECO:0007669"/>
    <property type="project" value="UniProtKB-ARBA"/>
</dbReference>
<dbReference type="Gene3D" id="3.10.105.10">
    <property type="entry name" value="Dipeptide-binding Protein, Domain 3"/>
    <property type="match status" value="1"/>
</dbReference>
<evidence type="ECO:0000256" key="1">
    <source>
        <dbReference type="ARBA" id="ARBA00004193"/>
    </source>
</evidence>
<accession>A0A916W3G8</accession>
<evidence type="ECO:0000259" key="6">
    <source>
        <dbReference type="Pfam" id="PF00496"/>
    </source>
</evidence>
<proteinExistence type="inferred from homology"/>
<evidence type="ECO:0000256" key="2">
    <source>
        <dbReference type="ARBA" id="ARBA00005695"/>
    </source>
</evidence>
<protein>
    <submittedName>
        <fullName evidence="7">Glutathione ABC transporter substrate-binding protein</fullName>
    </submittedName>
</protein>
<dbReference type="GO" id="GO:0015833">
    <property type="term" value="P:peptide transport"/>
    <property type="evidence" value="ECO:0007669"/>
    <property type="project" value="TreeGrafter"/>
</dbReference>
<dbReference type="Gene3D" id="3.90.76.10">
    <property type="entry name" value="Dipeptide-binding Protein, Domain 1"/>
    <property type="match status" value="1"/>
</dbReference>
<dbReference type="PANTHER" id="PTHR30290:SF9">
    <property type="entry name" value="OLIGOPEPTIDE-BINDING PROTEIN APPA"/>
    <property type="match status" value="1"/>
</dbReference>
<evidence type="ECO:0000313" key="7">
    <source>
        <dbReference type="EMBL" id="GGA63346.1"/>
    </source>
</evidence>
<gene>
    <name evidence="7" type="primary">oppA</name>
    <name evidence="7" type="ORF">GCM10008025_04020</name>
</gene>
<dbReference type="RefSeq" id="WP_188383023.1">
    <property type="nucleotide sequence ID" value="NZ_BMEY01000002.1"/>
</dbReference>
<dbReference type="Pfam" id="PF00496">
    <property type="entry name" value="SBP_bac_5"/>
    <property type="match status" value="1"/>
</dbReference>
<dbReference type="PROSITE" id="PS01040">
    <property type="entry name" value="SBP_BACTERIAL_5"/>
    <property type="match status" value="1"/>
</dbReference>
<keyword evidence="4 5" id="KW-0732">Signal</keyword>
<dbReference type="PROSITE" id="PS51257">
    <property type="entry name" value="PROKAR_LIPOPROTEIN"/>
    <property type="match status" value="1"/>
</dbReference>
<dbReference type="InterPro" id="IPR030678">
    <property type="entry name" value="Peptide/Ni-bd"/>
</dbReference>
<comment type="subcellular location">
    <subcellularLocation>
        <location evidence="1">Cell membrane</location>
        <topology evidence="1">Lipid-anchor</topology>
    </subcellularLocation>
</comment>
<evidence type="ECO:0000256" key="5">
    <source>
        <dbReference type="SAM" id="SignalP"/>
    </source>
</evidence>
<dbReference type="PIRSF" id="PIRSF002741">
    <property type="entry name" value="MppA"/>
    <property type="match status" value="1"/>
</dbReference>
<dbReference type="EMBL" id="BMEY01000002">
    <property type="protein sequence ID" value="GGA63346.1"/>
    <property type="molecule type" value="Genomic_DNA"/>
</dbReference>
<dbReference type="CDD" id="cd08499">
    <property type="entry name" value="PBP2_Ylib_like"/>
    <property type="match status" value="1"/>
</dbReference>
<dbReference type="GO" id="GO:1904680">
    <property type="term" value="F:peptide transmembrane transporter activity"/>
    <property type="evidence" value="ECO:0007669"/>
    <property type="project" value="TreeGrafter"/>
</dbReference>
<feature type="signal peptide" evidence="5">
    <location>
        <begin position="1"/>
        <end position="22"/>
    </location>
</feature>
<comment type="similarity">
    <text evidence="2">Belongs to the bacterial solute-binding protein 5 family.</text>
</comment>
<organism evidence="7 8">
    <name type="scientific">Ornithinibacillus halotolerans</name>
    <dbReference type="NCBI Taxonomy" id="1274357"/>
    <lineage>
        <taxon>Bacteria</taxon>
        <taxon>Bacillati</taxon>
        <taxon>Bacillota</taxon>
        <taxon>Bacilli</taxon>
        <taxon>Bacillales</taxon>
        <taxon>Bacillaceae</taxon>
        <taxon>Ornithinibacillus</taxon>
    </lineage>
</organism>
<keyword evidence="8" id="KW-1185">Reference proteome</keyword>
<feature type="chain" id="PRO_5036951744" evidence="5">
    <location>
        <begin position="23"/>
        <end position="518"/>
    </location>
</feature>